<organism evidence="4 5">
    <name type="scientific">Gordonibacter pamelaeae</name>
    <dbReference type="NCBI Taxonomy" id="471189"/>
    <lineage>
        <taxon>Bacteria</taxon>
        <taxon>Bacillati</taxon>
        <taxon>Actinomycetota</taxon>
        <taxon>Coriobacteriia</taxon>
        <taxon>Eggerthellales</taxon>
        <taxon>Eggerthellaceae</taxon>
        <taxon>Gordonibacter</taxon>
    </lineage>
</organism>
<protein>
    <submittedName>
        <fullName evidence="4">Alpha/beta hydrolase</fullName>
    </submittedName>
</protein>
<dbReference type="OrthoDB" id="9780932at2"/>
<reference evidence="4 5" key="1">
    <citation type="journal article" date="2018" name="Elife">
        <title>Discovery and characterization of a prevalent human gut bacterial enzyme sufficient for the inactivation of a family of plant toxins.</title>
        <authorList>
            <person name="Koppel N."/>
            <person name="Bisanz J.E."/>
            <person name="Pandelia M.E."/>
            <person name="Turnbaugh P.J."/>
            <person name="Balskus E.P."/>
        </authorList>
    </citation>
    <scope>NUCLEOTIDE SEQUENCE [LARGE SCALE GENOMIC DNA]</scope>
    <source>
        <strain evidence="4 5">3C</strain>
    </source>
</reference>
<dbReference type="Gene3D" id="3.40.50.1820">
    <property type="entry name" value="alpha/beta hydrolase"/>
    <property type="match status" value="1"/>
</dbReference>
<dbReference type="AlphaFoldDB" id="A0A369M1P7"/>
<feature type="compositionally biased region" description="Basic and acidic residues" evidence="1">
    <location>
        <begin position="1"/>
        <end position="14"/>
    </location>
</feature>
<dbReference type="InterPro" id="IPR029059">
    <property type="entry name" value="AB_hydrolase_5"/>
</dbReference>
<dbReference type="InterPro" id="IPR029058">
    <property type="entry name" value="AB_hydrolase_fold"/>
</dbReference>
<keyword evidence="4" id="KW-0378">Hydrolase</keyword>
<dbReference type="Pfam" id="PF12695">
    <property type="entry name" value="Abhydrolase_5"/>
    <property type="match status" value="1"/>
</dbReference>
<feature type="domain" description="Alpha/beta hydrolase fold-5" evidence="3">
    <location>
        <begin position="92"/>
        <end position="256"/>
    </location>
</feature>
<name>A0A369M1P7_9ACTN</name>
<evidence type="ECO:0000313" key="4">
    <source>
        <dbReference type="EMBL" id="RDB64847.1"/>
    </source>
</evidence>
<dbReference type="GeneID" id="78359820"/>
<dbReference type="GO" id="GO:0016787">
    <property type="term" value="F:hydrolase activity"/>
    <property type="evidence" value="ECO:0007669"/>
    <property type="project" value="UniProtKB-KW"/>
</dbReference>
<dbReference type="EMBL" id="PPTS01000005">
    <property type="protein sequence ID" value="RDB64847.1"/>
    <property type="molecule type" value="Genomic_DNA"/>
</dbReference>
<keyword evidence="5" id="KW-1185">Reference proteome</keyword>
<dbReference type="SUPFAM" id="SSF53474">
    <property type="entry name" value="alpha/beta-Hydrolases"/>
    <property type="match status" value="1"/>
</dbReference>
<evidence type="ECO:0000256" key="2">
    <source>
        <dbReference type="SAM" id="Phobius"/>
    </source>
</evidence>
<dbReference type="RefSeq" id="WP_114568987.1">
    <property type="nucleotide sequence ID" value="NZ_CABMMS010000005.1"/>
</dbReference>
<evidence type="ECO:0000313" key="5">
    <source>
        <dbReference type="Proteomes" id="UP000254000"/>
    </source>
</evidence>
<feature type="transmembrane region" description="Helical" evidence="2">
    <location>
        <begin position="31"/>
        <end position="53"/>
    </location>
</feature>
<keyword evidence="2" id="KW-0812">Transmembrane</keyword>
<dbReference type="Proteomes" id="UP000254000">
    <property type="component" value="Unassembled WGS sequence"/>
</dbReference>
<gene>
    <name evidence="4" type="ORF">C1877_08980</name>
</gene>
<feature type="region of interest" description="Disordered" evidence="1">
    <location>
        <begin position="1"/>
        <end position="21"/>
    </location>
</feature>
<keyword evidence="2" id="KW-0472">Membrane</keyword>
<sequence length="281" mass="29206">MEHHENNFAGREAETGTGAAAAPRRRWPRRVAIALVALVVAAVVAAAAFLVYASDYYRDEDAAHENLVSTSQLPVAQGAHYVAFGDPAAETGLVFYPGAKVEYTAYAPLMRDLAARGYLAVAVEMPFNFAFFGINAADEVREAFPQVSEWWVGGHSLGGSMAAQYAADHADDGALAGLVLLGAYTASDLSASDLGTLVVYGSEDQVLNRGKLADSAALMPEGARTIEIVGGNHAGFGAYGPQEGDGSATISAEEQQGQTAAAIDAYVKARRQAPAALPAAA</sequence>
<evidence type="ECO:0000259" key="3">
    <source>
        <dbReference type="Pfam" id="PF12695"/>
    </source>
</evidence>
<proteinExistence type="predicted"/>
<keyword evidence="2" id="KW-1133">Transmembrane helix</keyword>
<comment type="caution">
    <text evidence="4">The sequence shown here is derived from an EMBL/GenBank/DDBJ whole genome shotgun (WGS) entry which is preliminary data.</text>
</comment>
<evidence type="ECO:0000256" key="1">
    <source>
        <dbReference type="SAM" id="MobiDB-lite"/>
    </source>
</evidence>
<accession>A0A369M1P7</accession>